<evidence type="ECO:0000256" key="3">
    <source>
        <dbReference type="ARBA" id="ARBA00023015"/>
    </source>
</evidence>
<keyword evidence="11" id="KW-1185">Reference proteome</keyword>
<dbReference type="GO" id="GO:0003677">
    <property type="term" value="F:DNA binding"/>
    <property type="evidence" value="ECO:0007669"/>
    <property type="project" value="UniProtKB-KW"/>
</dbReference>
<evidence type="ECO:0000256" key="7">
    <source>
        <dbReference type="SAM" id="MobiDB-lite"/>
    </source>
</evidence>
<organism evidence="10 11">
    <name type="scientific">Spirodela intermedia</name>
    <name type="common">Intermediate duckweed</name>
    <dbReference type="NCBI Taxonomy" id="51605"/>
    <lineage>
        <taxon>Eukaryota</taxon>
        <taxon>Viridiplantae</taxon>
        <taxon>Streptophyta</taxon>
        <taxon>Embryophyta</taxon>
        <taxon>Tracheophyta</taxon>
        <taxon>Spermatophyta</taxon>
        <taxon>Magnoliopsida</taxon>
        <taxon>Liliopsida</taxon>
        <taxon>Araceae</taxon>
        <taxon>Lemnoideae</taxon>
        <taxon>Spirodela</taxon>
    </lineage>
</organism>
<reference evidence="10" key="1">
    <citation type="submission" date="2020-02" db="EMBL/GenBank/DDBJ databases">
        <authorList>
            <person name="Scholz U."/>
            <person name="Mascher M."/>
            <person name="Fiebig A."/>
        </authorList>
    </citation>
    <scope>NUCLEOTIDE SEQUENCE</scope>
</reference>
<keyword evidence="6" id="KW-0539">Nucleus</keyword>
<dbReference type="FunFam" id="1.10.10.60:FF:000001">
    <property type="entry name" value="MYB-related transcription factor"/>
    <property type="match status" value="1"/>
</dbReference>
<dbReference type="PROSITE" id="PS51294">
    <property type="entry name" value="HTH_MYB"/>
    <property type="match status" value="2"/>
</dbReference>
<sequence>MGRSPCCEEEGLKKGPWTPEEDKKLVEYIQNHGHGSWRALPKSAGLNRCGKSCRLRWTNYLRPDIRRGKFSDEEERLIINLHSALGNKWSAIAARLPGRTDNEIKNYWNTHLKKKLLHMGIDPLTHRPRTDLSLLANLQGLLAASNLGNLPPGAWGLDNAFRIHADAAQAARIQILQSLFQALVPNNAPNVDLVHLLGAAMLNQPGRAFPGLLLGGEGQVNSAVTSLIAPQMAKEIPLPPSSSSLPGSSSKNPVGVENNSSFSPSQMSRSGNNPTSASTPSAVSPSPEGFNLDHFQEMINSHDGSSSCTLEPWDALADNESYDLCWRDILA</sequence>
<evidence type="ECO:0000313" key="11">
    <source>
        <dbReference type="Proteomes" id="UP000663760"/>
    </source>
</evidence>
<dbReference type="InterPro" id="IPR015495">
    <property type="entry name" value="Myb_TF_plants"/>
</dbReference>
<dbReference type="PANTHER" id="PTHR47994:SF5">
    <property type="entry name" value="F14D16.11-RELATED"/>
    <property type="match status" value="1"/>
</dbReference>
<accession>A0A7I8LBH6</accession>
<dbReference type="SMART" id="SM00717">
    <property type="entry name" value="SANT"/>
    <property type="match status" value="2"/>
</dbReference>
<feature type="compositionally biased region" description="Low complexity" evidence="7">
    <location>
        <begin position="274"/>
        <end position="287"/>
    </location>
</feature>
<evidence type="ECO:0000259" key="8">
    <source>
        <dbReference type="PROSITE" id="PS50090"/>
    </source>
</evidence>
<feature type="region of interest" description="Disordered" evidence="7">
    <location>
        <begin position="238"/>
        <end position="292"/>
    </location>
</feature>
<evidence type="ECO:0000256" key="6">
    <source>
        <dbReference type="ARBA" id="ARBA00023242"/>
    </source>
</evidence>
<name>A0A7I8LBH6_SPIIN</name>
<evidence type="ECO:0000259" key="9">
    <source>
        <dbReference type="PROSITE" id="PS51294"/>
    </source>
</evidence>
<dbReference type="AlphaFoldDB" id="A0A7I8LBH6"/>
<dbReference type="PROSITE" id="PS50090">
    <property type="entry name" value="MYB_LIKE"/>
    <property type="match status" value="2"/>
</dbReference>
<evidence type="ECO:0000256" key="1">
    <source>
        <dbReference type="ARBA" id="ARBA00004123"/>
    </source>
</evidence>
<dbReference type="FunFam" id="1.10.10.60:FF:000349">
    <property type="entry name" value="Transcription factor MYB39"/>
    <property type="match status" value="1"/>
</dbReference>
<evidence type="ECO:0000256" key="5">
    <source>
        <dbReference type="ARBA" id="ARBA00023163"/>
    </source>
</evidence>
<dbReference type="PANTHER" id="PTHR47994">
    <property type="entry name" value="F14D16.11-RELATED"/>
    <property type="match status" value="1"/>
</dbReference>
<feature type="domain" description="Myb-like" evidence="8">
    <location>
        <begin position="9"/>
        <end position="61"/>
    </location>
</feature>
<keyword evidence="3" id="KW-0805">Transcription regulation</keyword>
<dbReference type="SUPFAM" id="SSF46689">
    <property type="entry name" value="Homeodomain-like"/>
    <property type="match status" value="1"/>
</dbReference>
<feature type="domain" description="HTH myb-type" evidence="9">
    <location>
        <begin position="62"/>
        <end position="116"/>
    </location>
</feature>
<feature type="domain" description="HTH myb-type" evidence="9">
    <location>
        <begin position="9"/>
        <end position="61"/>
    </location>
</feature>
<keyword evidence="2" id="KW-0677">Repeat</keyword>
<dbReference type="InterPro" id="IPR001005">
    <property type="entry name" value="SANT/Myb"/>
</dbReference>
<feature type="compositionally biased region" description="Low complexity" evidence="7">
    <location>
        <begin position="241"/>
        <end position="250"/>
    </location>
</feature>
<dbReference type="EMBL" id="LR746276">
    <property type="protein sequence ID" value="CAA7406615.1"/>
    <property type="molecule type" value="Genomic_DNA"/>
</dbReference>
<dbReference type="GO" id="GO:0005634">
    <property type="term" value="C:nucleus"/>
    <property type="evidence" value="ECO:0007669"/>
    <property type="project" value="UniProtKB-SubCell"/>
</dbReference>
<dbReference type="CDD" id="cd00167">
    <property type="entry name" value="SANT"/>
    <property type="match status" value="2"/>
</dbReference>
<dbReference type="InterPro" id="IPR009057">
    <property type="entry name" value="Homeodomain-like_sf"/>
</dbReference>
<dbReference type="InterPro" id="IPR017930">
    <property type="entry name" value="Myb_dom"/>
</dbReference>
<feature type="domain" description="Myb-like" evidence="8">
    <location>
        <begin position="62"/>
        <end position="112"/>
    </location>
</feature>
<evidence type="ECO:0000313" key="10">
    <source>
        <dbReference type="EMBL" id="CAA7406615.1"/>
    </source>
</evidence>
<dbReference type="Pfam" id="PF00249">
    <property type="entry name" value="Myb_DNA-binding"/>
    <property type="match status" value="2"/>
</dbReference>
<evidence type="ECO:0000256" key="2">
    <source>
        <dbReference type="ARBA" id="ARBA00022737"/>
    </source>
</evidence>
<comment type="subcellular location">
    <subcellularLocation>
        <location evidence="1">Nucleus</location>
    </subcellularLocation>
</comment>
<evidence type="ECO:0000256" key="4">
    <source>
        <dbReference type="ARBA" id="ARBA00023125"/>
    </source>
</evidence>
<gene>
    <name evidence="10" type="ORF">SI8410_13017293</name>
</gene>
<dbReference type="Proteomes" id="UP000663760">
    <property type="component" value="Chromosome 13"/>
</dbReference>
<keyword evidence="4" id="KW-0238">DNA-binding</keyword>
<proteinExistence type="predicted"/>
<dbReference type="Gene3D" id="1.10.10.60">
    <property type="entry name" value="Homeodomain-like"/>
    <property type="match status" value="2"/>
</dbReference>
<protein>
    <submittedName>
        <fullName evidence="10">Uncharacterized protein</fullName>
    </submittedName>
</protein>
<feature type="compositionally biased region" description="Polar residues" evidence="7">
    <location>
        <begin position="257"/>
        <end position="273"/>
    </location>
</feature>
<dbReference type="OrthoDB" id="2143914at2759"/>
<keyword evidence="5" id="KW-0804">Transcription</keyword>